<dbReference type="EMBL" id="CASHTH010001532">
    <property type="protein sequence ID" value="CAI8016482.1"/>
    <property type="molecule type" value="Genomic_DNA"/>
</dbReference>
<keyword evidence="3 6" id="KW-0012">Acyltransferase</keyword>
<dbReference type="PANTHER" id="PTHR10983:SF24">
    <property type="entry name" value="1-ACYLGLYCEROL-3-PHOSPHATE O-ACYLTRANSFERASE 3, ISOFORM E-RELATED"/>
    <property type="match status" value="1"/>
</dbReference>
<proteinExistence type="inferred from homology"/>
<feature type="transmembrane region" description="Helical" evidence="4">
    <location>
        <begin position="346"/>
        <end position="368"/>
    </location>
</feature>
<feature type="transmembrane region" description="Helical" evidence="4">
    <location>
        <begin position="315"/>
        <end position="340"/>
    </location>
</feature>
<feature type="transmembrane region" description="Helical" evidence="4">
    <location>
        <begin position="20"/>
        <end position="44"/>
    </location>
</feature>
<gene>
    <name evidence="6" type="ORF">GBAR_LOCUS10108</name>
</gene>
<dbReference type="AlphaFoldDB" id="A0AA35WJW2"/>
<name>A0AA35WJW2_GEOBA</name>
<dbReference type="Pfam" id="PF01553">
    <property type="entry name" value="Acyltransferase"/>
    <property type="match status" value="1"/>
</dbReference>
<evidence type="ECO:0000259" key="5">
    <source>
        <dbReference type="SMART" id="SM00563"/>
    </source>
</evidence>
<sequence length="384" mass="44089">MPLAFVVPAWVKRLPLFPLLFTYVFVSSAGLVSVLLVVLSFTLWPLSKNAYRRVSSLLAYSILGQFAWICHDWAGISVRLFGEEEVFQKFGKEFSLVTLSHRGDLDWVAGYLVASQFNFIHTIRTLPKRSVLYVPGFGQILWALECVFLSRNFAKDKLAIKNISEVYKNYPFPIQVCIFCEGTRFTQAKYLDGVQFAKEKGLPVLKHHLVPRTKGFSVLAHYLRTKGNFKALYDIGFAFPGITHTPNFADLLFGRPMTVFLYVRRMSMEEVPDSQEELGHYCYQLYQHKDEAYDYCMKNGRYPGKEYKKPMSEDVLWSLRLTLILWMTVLVLLPCVLITVFLSWGYLIFLLLITILFNGTLTVALLMYSHQPMGTPASPTKKTN</sequence>
<keyword evidence="4" id="KW-0472">Membrane</keyword>
<accession>A0AA35WJW2</accession>
<feature type="domain" description="Phospholipid/glycerol acyltransferase" evidence="5">
    <location>
        <begin position="95"/>
        <end position="217"/>
    </location>
</feature>
<dbReference type="InterPro" id="IPR002123">
    <property type="entry name" value="Plipid/glycerol_acylTrfase"/>
</dbReference>
<dbReference type="Pfam" id="PF16076">
    <property type="entry name" value="Acyltransf_C"/>
    <property type="match status" value="1"/>
</dbReference>
<keyword evidence="7" id="KW-1185">Reference proteome</keyword>
<keyword evidence="4" id="KW-0812">Transmembrane</keyword>
<evidence type="ECO:0000313" key="7">
    <source>
        <dbReference type="Proteomes" id="UP001174909"/>
    </source>
</evidence>
<dbReference type="SUPFAM" id="SSF69593">
    <property type="entry name" value="Glycerol-3-phosphate (1)-acyltransferase"/>
    <property type="match status" value="1"/>
</dbReference>
<reference evidence="6" key="1">
    <citation type="submission" date="2023-03" db="EMBL/GenBank/DDBJ databases">
        <authorList>
            <person name="Steffen K."/>
            <person name="Cardenas P."/>
        </authorList>
    </citation>
    <scope>NUCLEOTIDE SEQUENCE</scope>
</reference>
<evidence type="ECO:0000256" key="3">
    <source>
        <dbReference type="ARBA" id="ARBA00023315"/>
    </source>
</evidence>
<evidence type="ECO:0000313" key="6">
    <source>
        <dbReference type="EMBL" id="CAI8016482.1"/>
    </source>
</evidence>
<evidence type="ECO:0000256" key="1">
    <source>
        <dbReference type="ARBA" id="ARBA00008655"/>
    </source>
</evidence>
<protein>
    <submittedName>
        <fullName evidence="6">1-acyl-sn-glycerol-3-phosphate acyltransferase gamma</fullName>
    </submittedName>
</protein>
<dbReference type="PANTHER" id="PTHR10983">
    <property type="entry name" value="1-ACYLGLYCEROL-3-PHOSPHATE ACYLTRANSFERASE-RELATED"/>
    <property type="match status" value="1"/>
</dbReference>
<evidence type="ECO:0000256" key="2">
    <source>
        <dbReference type="ARBA" id="ARBA00022679"/>
    </source>
</evidence>
<dbReference type="GO" id="GO:0012505">
    <property type="term" value="C:endomembrane system"/>
    <property type="evidence" value="ECO:0007669"/>
    <property type="project" value="TreeGrafter"/>
</dbReference>
<organism evidence="6 7">
    <name type="scientific">Geodia barretti</name>
    <name type="common">Barrett's horny sponge</name>
    <dbReference type="NCBI Taxonomy" id="519541"/>
    <lineage>
        <taxon>Eukaryota</taxon>
        <taxon>Metazoa</taxon>
        <taxon>Porifera</taxon>
        <taxon>Demospongiae</taxon>
        <taxon>Heteroscleromorpha</taxon>
        <taxon>Tetractinellida</taxon>
        <taxon>Astrophorina</taxon>
        <taxon>Geodiidae</taxon>
        <taxon>Geodia</taxon>
    </lineage>
</organism>
<evidence type="ECO:0000256" key="4">
    <source>
        <dbReference type="SAM" id="Phobius"/>
    </source>
</evidence>
<keyword evidence="4" id="KW-1133">Transmembrane helix</keyword>
<dbReference type="InterPro" id="IPR032098">
    <property type="entry name" value="Acyltransf_C"/>
</dbReference>
<dbReference type="GO" id="GO:0003841">
    <property type="term" value="F:1-acylglycerol-3-phosphate O-acyltransferase activity"/>
    <property type="evidence" value="ECO:0007669"/>
    <property type="project" value="TreeGrafter"/>
</dbReference>
<keyword evidence="2" id="KW-0808">Transferase</keyword>
<dbReference type="CDD" id="cd07990">
    <property type="entry name" value="LPLAT_LCLAT1-like"/>
    <property type="match status" value="1"/>
</dbReference>
<comment type="similarity">
    <text evidence="1">Belongs to the 1-acyl-sn-glycerol-3-phosphate acyltransferase family.</text>
</comment>
<comment type="caution">
    <text evidence="6">The sequence shown here is derived from an EMBL/GenBank/DDBJ whole genome shotgun (WGS) entry which is preliminary data.</text>
</comment>
<dbReference type="Proteomes" id="UP001174909">
    <property type="component" value="Unassembled WGS sequence"/>
</dbReference>
<dbReference type="SMART" id="SM00563">
    <property type="entry name" value="PlsC"/>
    <property type="match status" value="1"/>
</dbReference>